<dbReference type="GO" id="GO:0009244">
    <property type="term" value="P:lipopolysaccharide core region biosynthetic process"/>
    <property type="evidence" value="ECO:0007669"/>
    <property type="project" value="TreeGrafter"/>
</dbReference>
<dbReference type="InterPro" id="IPR051199">
    <property type="entry name" value="LPS_LOS_Heptosyltrfase"/>
</dbReference>
<dbReference type="EMBL" id="NXLW01000008">
    <property type="protein sequence ID" value="RDU72319.1"/>
    <property type="molecule type" value="Genomic_DNA"/>
</dbReference>
<dbReference type="OrthoDB" id="5329406at2"/>
<dbReference type="AlphaFoldDB" id="A0A3D8J4A7"/>
<dbReference type="Gene3D" id="3.40.50.2000">
    <property type="entry name" value="Glycogen Phosphorylase B"/>
    <property type="match status" value="2"/>
</dbReference>
<evidence type="ECO:0000313" key="4">
    <source>
        <dbReference type="Proteomes" id="UP000256424"/>
    </source>
</evidence>
<dbReference type="InterPro" id="IPR002201">
    <property type="entry name" value="Glyco_trans_9"/>
</dbReference>
<proteinExistence type="predicted"/>
<dbReference type="PANTHER" id="PTHR30160">
    <property type="entry name" value="TETRAACYLDISACCHARIDE 4'-KINASE-RELATED"/>
    <property type="match status" value="1"/>
</dbReference>
<reference evidence="3 4" key="1">
    <citation type="submission" date="2018-04" db="EMBL/GenBank/DDBJ databases">
        <title>Novel Campyloabacter and Helicobacter Species and Strains.</title>
        <authorList>
            <person name="Mannion A.J."/>
            <person name="Shen Z."/>
            <person name="Fox J.G."/>
        </authorList>
    </citation>
    <scope>NUCLEOTIDE SEQUENCE [LARGE SCALE GENOMIC DNA]</scope>
    <source>
        <strain evidence="3 4">MIT 97-5075</strain>
    </source>
</reference>
<dbReference type="GO" id="GO:0008713">
    <property type="term" value="F:ADP-heptose-lipopolysaccharide heptosyltransferase activity"/>
    <property type="evidence" value="ECO:0007669"/>
    <property type="project" value="TreeGrafter"/>
</dbReference>
<protein>
    <submittedName>
        <fullName evidence="3">Lipopolysaccharide heptosyltransferase family protein</fullName>
    </submittedName>
</protein>
<name>A0A3D8J4A7_9HELI</name>
<keyword evidence="1" id="KW-0328">Glycosyltransferase</keyword>
<dbReference type="GO" id="GO:0005829">
    <property type="term" value="C:cytosol"/>
    <property type="evidence" value="ECO:0007669"/>
    <property type="project" value="TreeGrafter"/>
</dbReference>
<dbReference type="Proteomes" id="UP000256424">
    <property type="component" value="Unassembled WGS sequence"/>
</dbReference>
<evidence type="ECO:0000313" key="3">
    <source>
        <dbReference type="EMBL" id="RDU72319.1"/>
    </source>
</evidence>
<comment type="caution">
    <text evidence="3">The sequence shown here is derived from an EMBL/GenBank/DDBJ whole genome shotgun (WGS) entry which is preliminary data.</text>
</comment>
<gene>
    <name evidence="3" type="ORF">CQA66_05440</name>
</gene>
<organism evidence="3 4">
    <name type="scientific">Helicobacter aurati</name>
    <dbReference type="NCBI Taxonomy" id="137778"/>
    <lineage>
        <taxon>Bacteria</taxon>
        <taxon>Pseudomonadati</taxon>
        <taxon>Campylobacterota</taxon>
        <taxon>Epsilonproteobacteria</taxon>
        <taxon>Campylobacterales</taxon>
        <taxon>Helicobacteraceae</taxon>
        <taxon>Helicobacter</taxon>
    </lineage>
</organism>
<sequence length="352" mass="40628">MIKLIKNKNYHFLLVHCNEMTSLASLIFCLPCAESIKSFYPQANISFLIHSSMQHLLSNNPFIHNIFFIDTESNLTKTLKKAQIDISISFISDRKSTLALFLAGVRIRIGIFSHLYSFLFNYKIKQPRHPFKKHETQYYLDLLKPLNCQGIFFPKLYLTIQQKQQAHKYLESRFSEKPDSHLIIICPSNDNNARGWLAKNFFAIADLLATEHTILLVTHPSERVGYSALLEQYAHLHAKNLYITADSNELLSIISCAKIFLSNNTLLLHCASALGIATVSLYLYTKYNNPLRYGIFSEKKNHIILTPFGIFSHRNLAEITKDFTQNELQGRRIEDIQPELVYNIIKTQVQQQ</sequence>
<dbReference type="CDD" id="cd03789">
    <property type="entry name" value="GT9_LPS_heptosyltransferase"/>
    <property type="match status" value="1"/>
</dbReference>
<dbReference type="Pfam" id="PF01075">
    <property type="entry name" value="Glyco_transf_9"/>
    <property type="match status" value="1"/>
</dbReference>
<dbReference type="SUPFAM" id="SSF53756">
    <property type="entry name" value="UDP-Glycosyltransferase/glycogen phosphorylase"/>
    <property type="match status" value="1"/>
</dbReference>
<evidence type="ECO:0000256" key="1">
    <source>
        <dbReference type="ARBA" id="ARBA00022676"/>
    </source>
</evidence>
<evidence type="ECO:0000256" key="2">
    <source>
        <dbReference type="ARBA" id="ARBA00022679"/>
    </source>
</evidence>
<accession>A0A3D8J4A7</accession>
<dbReference type="PANTHER" id="PTHR30160:SF15">
    <property type="entry name" value="GLYCOSYLTRANSFERASE HI_0523-RELATED"/>
    <property type="match status" value="1"/>
</dbReference>
<dbReference type="RefSeq" id="WP_104762345.1">
    <property type="nucleotide sequence ID" value="NZ_FZPM01000003.1"/>
</dbReference>
<keyword evidence="4" id="KW-1185">Reference proteome</keyword>
<keyword evidence="2 3" id="KW-0808">Transferase</keyword>